<reference evidence="1 2" key="1">
    <citation type="submission" date="2024-02" db="EMBL/GenBank/DDBJ databases">
        <title>Marinospirillum sp. MEB 164 isolated from Lonar lake sediment.</title>
        <authorList>
            <person name="Joshi A."/>
            <person name="Thite S."/>
        </authorList>
    </citation>
    <scope>NUCLEOTIDE SEQUENCE [LARGE SCALE GENOMIC DNA]</scope>
    <source>
        <strain evidence="1 2">MEB164</strain>
    </source>
</reference>
<organism evidence="1 2">
    <name type="scientific">Marinospirillum alkalitolerans</name>
    <dbReference type="NCBI Taxonomy" id="3123374"/>
    <lineage>
        <taxon>Bacteria</taxon>
        <taxon>Pseudomonadati</taxon>
        <taxon>Pseudomonadota</taxon>
        <taxon>Gammaproteobacteria</taxon>
        <taxon>Oceanospirillales</taxon>
        <taxon>Oceanospirillaceae</taxon>
        <taxon>Marinospirillum</taxon>
    </lineage>
</organism>
<protein>
    <submittedName>
        <fullName evidence="1">Uncharacterized protein</fullName>
    </submittedName>
</protein>
<dbReference type="RefSeq" id="WP_405338979.1">
    <property type="nucleotide sequence ID" value="NZ_JBANFI010000004.1"/>
</dbReference>
<evidence type="ECO:0000313" key="1">
    <source>
        <dbReference type="EMBL" id="MFK7160856.1"/>
    </source>
</evidence>
<accession>A0ABW8PYD9</accession>
<name>A0ABW8PYD9_9GAMM</name>
<keyword evidence="2" id="KW-1185">Reference proteome</keyword>
<dbReference type="Proteomes" id="UP001621714">
    <property type="component" value="Unassembled WGS sequence"/>
</dbReference>
<gene>
    <name evidence="1" type="ORF">V6U78_07390</name>
</gene>
<comment type="caution">
    <text evidence="1">The sequence shown here is derived from an EMBL/GenBank/DDBJ whole genome shotgun (WGS) entry which is preliminary data.</text>
</comment>
<dbReference type="EMBL" id="JBANFI010000004">
    <property type="protein sequence ID" value="MFK7160856.1"/>
    <property type="molecule type" value="Genomic_DNA"/>
</dbReference>
<proteinExistence type="predicted"/>
<sequence>MIKNRMKSDALFLQAHLSAVVFYSVFQDDLHSGHLHLSFRPLADDAHIQVHPKYVLDSETQKLTITLFDMDFYSVDHFAFYLCAKYKINFVLAGGIIQDLMIHHPPYKNHPFVGVSDSLDVPGQKNTILYFDSATQRSMISHFTQQQCALVQSQAKDLFLAPDVIKSLEDRLDYLGRVANLNYHTYRSATCDF</sequence>
<evidence type="ECO:0000313" key="2">
    <source>
        <dbReference type="Proteomes" id="UP001621714"/>
    </source>
</evidence>